<evidence type="ECO:0000313" key="9">
    <source>
        <dbReference type="Proteomes" id="UP000075260"/>
    </source>
</evidence>
<evidence type="ECO:0000256" key="3">
    <source>
        <dbReference type="ARBA" id="ARBA00022475"/>
    </source>
</evidence>
<evidence type="ECO:0000256" key="1">
    <source>
        <dbReference type="ARBA" id="ARBA00004651"/>
    </source>
</evidence>
<comment type="subcellular location">
    <subcellularLocation>
        <location evidence="1">Cell membrane</location>
        <topology evidence="1">Multi-pass membrane protein</topology>
    </subcellularLocation>
</comment>
<proteinExistence type="inferred from homology"/>
<evidence type="ECO:0000256" key="5">
    <source>
        <dbReference type="ARBA" id="ARBA00022989"/>
    </source>
</evidence>
<evidence type="ECO:0000256" key="4">
    <source>
        <dbReference type="ARBA" id="ARBA00022692"/>
    </source>
</evidence>
<evidence type="ECO:0000256" key="6">
    <source>
        <dbReference type="ARBA" id="ARBA00023136"/>
    </source>
</evidence>
<reference evidence="8 9" key="1">
    <citation type="submission" date="2014-02" db="EMBL/GenBank/DDBJ databases">
        <title>The small core and large imbalanced accessory genome model reveals a collaborative survival strategy of Sorangium cellulosum strains in nature.</title>
        <authorList>
            <person name="Han K."/>
            <person name="Peng R."/>
            <person name="Blom J."/>
            <person name="Li Y.-Z."/>
        </authorList>
    </citation>
    <scope>NUCLEOTIDE SEQUENCE [LARGE SCALE GENOMIC DNA]</scope>
    <source>
        <strain evidence="8 9">So0008-312</strain>
    </source>
</reference>
<keyword evidence="6 7" id="KW-0472">Membrane</keyword>
<dbReference type="RefSeq" id="WP_061612093.1">
    <property type="nucleotide sequence ID" value="NZ_CP162579.1"/>
</dbReference>
<dbReference type="AlphaFoldDB" id="A0A150Q6I7"/>
<comment type="caution">
    <text evidence="8">The sequence shown here is derived from an EMBL/GenBank/DDBJ whole genome shotgun (WGS) entry which is preliminary data.</text>
</comment>
<organism evidence="8 9">
    <name type="scientific">Sorangium cellulosum</name>
    <name type="common">Polyangium cellulosum</name>
    <dbReference type="NCBI Taxonomy" id="56"/>
    <lineage>
        <taxon>Bacteria</taxon>
        <taxon>Pseudomonadati</taxon>
        <taxon>Myxococcota</taxon>
        <taxon>Polyangia</taxon>
        <taxon>Polyangiales</taxon>
        <taxon>Polyangiaceae</taxon>
        <taxon>Sorangium</taxon>
    </lineage>
</organism>
<dbReference type="Pfam" id="PF03994">
    <property type="entry name" value="DUF350"/>
    <property type="match status" value="1"/>
</dbReference>
<evidence type="ECO:0008006" key="10">
    <source>
        <dbReference type="Google" id="ProtNLM"/>
    </source>
</evidence>
<comment type="similarity">
    <text evidence="2">Belongs to the UPF0719 family.</text>
</comment>
<dbReference type="EMBL" id="JEMA01000987">
    <property type="protein sequence ID" value="KYF63582.1"/>
    <property type="molecule type" value="Genomic_DNA"/>
</dbReference>
<gene>
    <name evidence="8" type="ORF">BE15_12995</name>
</gene>
<feature type="transmembrane region" description="Helical" evidence="7">
    <location>
        <begin position="52"/>
        <end position="71"/>
    </location>
</feature>
<feature type="transmembrane region" description="Helical" evidence="7">
    <location>
        <begin position="12"/>
        <end position="32"/>
    </location>
</feature>
<dbReference type="GO" id="GO:0005886">
    <property type="term" value="C:plasma membrane"/>
    <property type="evidence" value="ECO:0007669"/>
    <property type="project" value="UniProtKB-SubCell"/>
</dbReference>
<protein>
    <recommendedName>
        <fullName evidence="10">DUF350 domain-containing protein</fullName>
    </recommendedName>
</protein>
<evidence type="ECO:0000256" key="7">
    <source>
        <dbReference type="SAM" id="Phobius"/>
    </source>
</evidence>
<dbReference type="Proteomes" id="UP000075260">
    <property type="component" value="Unassembled WGS sequence"/>
</dbReference>
<keyword evidence="4 7" id="KW-0812">Transmembrane</keyword>
<keyword evidence="3" id="KW-1003">Cell membrane</keyword>
<sequence>MPDVQNLMRAVVGTLVFVILGLIVFLLAFVIITKLTPFSIRKEIEEDQNTALAIVIGSVILGLAWIISAAIHG</sequence>
<evidence type="ECO:0000313" key="8">
    <source>
        <dbReference type="EMBL" id="KYF63582.1"/>
    </source>
</evidence>
<accession>A0A150Q6I7</accession>
<evidence type="ECO:0000256" key="2">
    <source>
        <dbReference type="ARBA" id="ARBA00005779"/>
    </source>
</evidence>
<dbReference type="InterPro" id="IPR007140">
    <property type="entry name" value="DUF350"/>
</dbReference>
<name>A0A150Q6I7_SORCE</name>
<keyword evidence="5 7" id="KW-1133">Transmembrane helix</keyword>